<keyword evidence="1" id="KW-0812">Transmembrane</keyword>
<accession>A0ABW3TYJ3</accession>
<name>A0ABW3TYJ3_9BACL</name>
<evidence type="ECO:0000313" key="3">
    <source>
        <dbReference type="Proteomes" id="UP001597231"/>
    </source>
</evidence>
<dbReference type="Proteomes" id="UP001597231">
    <property type="component" value="Unassembled WGS sequence"/>
</dbReference>
<reference evidence="3" key="1">
    <citation type="journal article" date="2019" name="Int. J. Syst. Evol. Microbiol.">
        <title>The Global Catalogue of Microorganisms (GCM) 10K type strain sequencing project: providing services to taxonomists for standard genome sequencing and annotation.</title>
        <authorList>
            <consortium name="The Broad Institute Genomics Platform"/>
            <consortium name="The Broad Institute Genome Sequencing Center for Infectious Disease"/>
            <person name="Wu L."/>
            <person name="Ma J."/>
        </authorList>
    </citation>
    <scope>NUCLEOTIDE SEQUENCE [LARGE SCALE GENOMIC DNA]</scope>
    <source>
        <strain evidence="3">CCUG 53915</strain>
    </source>
</reference>
<proteinExistence type="predicted"/>
<feature type="transmembrane region" description="Helical" evidence="1">
    <location>
        <begin position="6"/>
        <end position="23"/>
    </location>
</feature>
<sequence length="113" mass="13261">MKLYILFILIIPMLFMVVAIYLSPPAKRRFWIGCTFSVLGIVIFMWAAASHYDHYHIPKIGVTPYHEKLTFWEDKHAMIWLAIFTFVKGIIFMILGWLFPDQKSFTQSASKSQ</sequence>
<gene>
    <name evidence="2" type="ORF">ACFQ38_10290</name>
</gene>
<keyword evidence="1" id="KW-1133">Transmembrane helix</keyword>
<evidence type="ECO:0000256" key="1">
    <source>
        <dbReference type="SAM" id="Phobius"/>
    </source>
</evidence>
<keyword evidence="1" id="KW-0472">Membrane</keyword>
<feature type="transmembrane region" description="Helical" evidence="1">
    <location>
        <begin position="30"/>
        <end position="49"/>
    </location>
</feature>
<protein>
    <submittedName>
        <fullName evidence="2">Uncharacterized protein</fullName>
    </submittedName>
</protein>
<organism evidence="2 3">
    <name type="scientific">Sporosarcina contaminans</name>
    <dbReference type="NCBI Taxonomy" id="633403"/>
    <lineage>
        <taxon>Bacteria</taxon>
        <taxon>Bacillati</taxon>
        <taxon>Bacillota</taxon>
        <taxon>Bacilli</taxon>
        <taxon>Bacillales</taxon>
        <taxon>Caryophanaceae</taxon>
        <taxon>Sporosarcina</taxon>
    </lineage>
</organism>
<evidence type="ECO:0000313" key="2">
    <source>
        <dbReference type="EMBL" id="MFD1205487.1"/>
    </source>
</evidence>
<feature type="transmembrane region" description="Helical" evidence="1">
    <location>
        <begin position="77"/>
        <end position="99"/>
    </location>
</feature>
<dbReference type="RefSeq" id="WP_381480672.1">
    <property type="nucleotide sequence ID" value="NZ_JBHTLT010000047.1"/>
</dbReference>
<keyword evidence="3" id="KW-1185">Reference proteome</keyword>
<dbReference type="EMBL" id="JBHTLT010000047">
    <property type="protein sequence ID" value="MFD1205487.1"/>
    <property type="molecule type" value="Genomic_DNA"/>
</dbReference>
<comment type="caution">
    <text evidence="2">The sequence shown here is derived from an EMBL/GenBank/DDBJ whole genome shotgun (WGS) entry which is preliminary data.</text>
</comment>